<keyword evidence="2" id="KW-0408">Iron</keyword>
<dbReference type="PROSITE" id="PS00198">
    <property type="entry name" value="4FE4S_FER_1"/>
    <property type="match status" value="1"/>
</dbReference>
<organism evidence="6 7">
    <name type="scientific">Photobacterium indicum</name>
    <dbReference type="NCBI Taxonomy" id="81447"/>
    <lineage>
        <taxon>Bacteria</taxon>
        <taxon>Pseudomonadati</taxon>
        <taxon>Pseudomonadota</taxon>
        <taxon>Gammaproteobacteria</taxon>
        <taxon>Vibrionales</taxon>
        <taxon>Vibrionaceae</taxon>
        <taxon>Photobacterium</taxon>
    </lineage>
</organism>
<accession>A0A2T3L614</accession>
<dbReference type="GO" id="GO:0051536">
    <property type="term" value="F:iron-sulfur cluster binding"/>
    <property type="evidence" value="ECO:0007669"/>
    <property type="project" value="UniProtKB-KW"/>
</dbReference>
<dbReference type="SUPFAM" id="SSF54862">
    <property type="entry name" value="4Fe-4S ferredoxins"/>
    <property type="match status" value="1"/>
</dbReference>
<feature type="region of interest" description="Disordered" evidence="4">
    <location>
        <begin position="116"/>
        <end position="150"/>
    </location>
</feature>
<dbReference type="Proteomes" id="UP000241803">
    <property type="component" value="Unassembled WGS sequence"/>
</dbReference>
<evidence type="ECO:0000256" key="1">
    <source>
        <dbReference type="ARBA" id="ARBA00022723"/>
    </source>
</evidence>
<keyword evidence="1" id="KW-0479">Metal-binding</keyword>
<feature type="domain" description="4Fe-4S ferredoxin-type" evidence="5">
    <location>
        <begin position="188"/>
        <end position="219"/>
    </location>
</feature>
<keyword evidence="3" id="KW-0411">Iron-sulfur</keyword>
<dbReference type="EMBL" id="PYOC01000007">
    <property type="protein sequence ID" value="PSV45342.1"/>
    <property type="molecule type" value="Genomic_DNA"/>
</dbReference>
<keyword evidence="7" id="KW-1185">Reference proteome</keyword>
<dbReference type="Gene3D" id="3.30.70.20">
    <property type="match status" value="2"/>
</dbReference>
<evidence type="ECO:0000256" key="4">
    <source>
        <dbReference type="SAM" id="MobiDB-lite"/>
    </source>
</evidence>
<evidence type="ECO:0000256" key="3">
    <source>
        <dbReference type="ARBA" id="ARBA00023014"/>
    </source>
</evidence>
<gene>
    <name evidence="6" type="ORF">C9J47_18435</name>
</gene>
<comment type="caution">
    <text evidence="6">The sequence shown here is derived from an EMBL/GenBank/DDBJ whole genome shotgun (WGS) entry which is preliminary data.</text>
</comment>
<dbReference type="InterPro" id="IPR017896">
    <property type="entry name" value="4Fe4S_Fe-S-bd"/>
</dbReference>
<feature type="domain" description="4Fe-4S ferredoxin-type" evidence="5">
    <location>
        <begin position="39"/>
        <end position="69"/>
    </location>
</feature>
<dbReference type="InterPro" id="IPR017900">
    <property type="entry name" value="4Fe4S_Fe_S_CS"/>
</dbReference>
<dbReference type="GO" id="GO:0046872">
    <property type="term" value="F:metal ion binding"/>
    <property type="evidence" value="ECO:0007669"/>
    <property type="project" value="UniProtKB-KW"/>
</dbReference>
<feature type="compositionally biased region" description="Low complexity" evidence="4">
    <location>
        <begin position="126"/>
        <end position="137"/>
    </location>
</feature>
<evidence type="ECO:0000259" key="5">
    <source>
        <dbReference type="PROSITE" id="PS51379"/>
    </source>
</evidence>
<evidence type="ECO:0000313" key="6">
    <source>
        <dbReference type="EMBL" id="PSV45342.1"/>
    </source>
</evidence>
<proteinExistence type="predicted"/>
<protein>
    <recommendedName>
        <fullName evidence="5">4Fe-4S ferredoxin-type domain-containing protein</fullName>
    </recommendedName>
</protein>
<sequence>MDRRSFFKHSFAKMVQTGNDIIEQKAIEKAKGWIRPPFAEQELDLLINCSRCGDCISACPHQVIFPLPLKRGADVAGTPAMDIINKGCHLCADWPCVTACNEKALVFPINKIDEKDEKDEKDSTGETENSTETSVGSAEDKKRPDAQDCPPMAKATVNSATCLPYSGPECGACKGSCPIPDTLVWQNEKPNIIQENCVGCGLCREACITSPKAIEISPIVINSKEQPDRNLRTQENV</sequence>
<evidence type="ECO:0000256" key="2">
    <source>
        <dbReference type="ARBA" id="ARBA00023004"/>
    </source>
</evidence>
<dbReference type="PROSITE" id="PS51379">
    <property type="entry name" value="4FE4S_FER_2"/>
    <property type="match status" value="2"/>
</dbReference>
<name>A0A2T3L614_9GAMM</name>
<dbReference type="Pfam" id="PF12838">
    <property type="entry name" value="Fer4_7"/>
    <property type="match status" value="1"/>
</dbReference>
<dbReference type="AlphaFoldDB" id="A0A2T3L614"/>
<reference evidence="6 7" key="1">
    <citation type="submission" date="2018-03" db="EMBL/GenBank/DDBJ databases">
        <title>Whole genome sequencing of Histamine producing bacteria.</title>
        <authorList>
            <person name="Butler K."/>
        </authorList>
    </citation>
    <scope>NUCLEOTIDE SEQUENCE [LARGE SCALE GENOMIC DNA]</scope>
    <source>
        <strain evidence="6 7">ATCC 19614</strain>
    </source>
</reference>
<evidence type="ECO:0000313" key="7">
    <source>
        <dbReference type="Proteomes" id="UP000241803"/>
    </source>
</evidence>